<accession>A0A6A8HJA8</accession>
<dbReference type="SUPFAM" id="SSF53474">
    <property type="entry name" value="alpha/beta-Hydrolases"/>
    <property type="match status" value="1"/>
</dbReference>
<dbReference type="InterPro" id="IPR050955">
    <property type="entry name" value="Plant_Biomass_Hydrol_Est"/>
</dbReference>
<evidence type="ECO:0000256" key="4">
    <source>
        <dbReference type="SAM" id="SignalP"/>
    </source>
</evidence>
<feature type="compositionally biased region" description="Polar residues" evidence="3">
    <location>
        <begin position="37"/>
        <end position="49"/>
    </location>
</feature>
<evidence type="ECO:0000256" key="2">
    <source>
        <dbReference type="ARBA" id="ARBA00022801"/>
    </source>
</evidence>
<sequence>MHKFAVVLLAVTVTVTTLSACSIRSNSPSSYTTNTTAESSSKAQATQPAEQNYAVTNGTDTYRGFSVNNILHSENNSDVHFNLYVPKTYDGSKSYALFITLPGYEGLYFQGVGVNIRQENFGFEAQKYNSNMIIVAPQLNGWDEDSADETIVLVEYLLSAYNIDKSKVYIEGYSGGGETASQAVGKRPDLFTAYLQVSSQWDGEYESVAKAKLPVCIAIGRDDEYYGSKKSQNAYDTLYNLYKKQSLTDAEINKILVLDIKERDYFTSQNAPNEHGGGGLFAEDDTIMSWLFGEH</sequence>
<keyword evidence="2" id="KW-0378">Hydrolase</keyword>
<protein>
    <submittedName>
        <fullName evidence="6">Prolyl oligopeptidase family serine peptidase</fullName>
    </submittedName>
</protein>
<dbReference type="InterPro" id="IPR029058">
    <property type="entry name" value="AB_hydrolase_fold"/>
</dbReference>
<evidence type="ECO:0000313" key="6">
    <source>
        <dbReference type="EMBL" id="MSA68301.1"/>
    </source>
</evidence>
<dbReference type="GO" id="GO:0008236">
    <property type="term" value="F:serine-type peptidase activity"/>
    <property type="evidence" value="ECO:0007669"/>
    <property type="project" value="InterPro"/>
</dbReference>
<feature type="signal peptide" evidence="4">
    <location>
        <begin position="1"/>
        <end position="20"/>
    </location>
</feature>
<keyword evidence="1 4" id="KW-0732">Signal</keyword>
<dbReference type="GO" id="GO:0006508">
    <property type="term" value="P:proteolysis"/>
    <property type="evidence" value="ECO:0007669"/>
    <property type="project" value="InterPro"/>
</dbReference>
<dbReference type="Pfam" id="PF00326">
    <property type="entry name" value="Peptidase_S9"/>
    <property type="match status" value="1"/>
</dbReference>
<feature type="chain" id="PRO_5043714141" evidence="4">
    <location>
        <begin position="21"/>
        <end position="295"/>
    </location>
</feature>
<proteinExistence type="predicted"/>
<dbReference type="InterPro" id="IPR001375">
    <property type="entry name" value="Peptidase_S9_cat"/>
</dbReference>
<feature type="compositionally biased region" description="Low complexity" evidence="3">
    <location>
        <begin position="26"/>
        <end position="36"/>
    </location>
</feature>
<evidence type="ECO:0000259" key="5">
    <source>
        <dbReference type="Pfam" id="PF00326"/>
    </source>
</evidence>
<dbReference type="PANTHER" id="PTHR43037">
    <property type="entry name" value="UNNAMED PRODUCT-RELATED"/>
    <property type="match status" value="1"/>
</dbReference>
<reference evidence="6" key="1">
    <citation type="journal article" date="2019" name="Nat. Med.">
        <title>A library of human gut bacterial isolates paired with longitudinal multiomics data enables mechanistic microbiome research.</title>
        <authorList>
            <person name="Poyet M."/>
            <person name="Groussin M."/>
            <person name="Gibbons S.M."/>
            <person name="Avila-Pacheco J."/>
            <person name="Jiang X."/>
            <person name="Kearney S.M."/>
            <person name="Perrotta A.R."/>
            <person name="Berdy B."/>
            <person name="Zhao S."/>
            <person name="Lieberman T.D."/>
            <person name="Swanson P.K."/>
            <person name="Smith M."/>
            <person name="Roesemann S."/>
            <person name="Alexander J.E."/>
            <person name="Rich S.A."/>
            <person name="Livny J."/>
            <person name="Vlamakis H."/>
            <person name="Clish C."/>
            <person name="Bullock K."/>
            <person name="Deik A."/>
            <person name="Scott J."/>
            <person name="Pierce K.A."/>
            <person name="Xavier R.J."/>
            <person name="Alm E.J."/>
        </authorList>
    </citation>
    <scope>NUCLEOTIDE SEQUENCE</scope>
    <source>
        <strain evidence="6">BIOML-A18</strain>
    </source>
</reference>
<dbReference type="Gene3D" id="3.40.50.1820">
    <property type="entry name" value="alpha/beta hydrolase"/>
    <property type="match status" value="1"/>
</dbReference>
<gene>
    <name evidence="6" type="ORF">GKC89_04160</name>
</gene>
<organism evidence="6">
    <name type="scientific">Ligilactobacillus ruminis</name>
    <dbReference type="NCBI Taxonomy" id="1623"/>
    <lineage>
        <taxon>Bacteria</taxon>
        <taxon>Bacillati</taxon>
        <taxon>Bacillota</taxon>
        <taxon>Bacilli</taxon>
        <taxon>Lactobacillales</taxon>
        <taxon>Lactobacillaceae</taxon>
        <taxon>Ligilactobacillus</taxon>
    </lineage>
</organism>
<dbReference type="EMBL" id="WKOD01000008">
    <property type="protein sequence ID" value="MSA68301.1"/>
    <property type="molecule type" value="Genomic_DNA"/>
</dbReference>
<comment type="caution">
    <text evidence="6">The sequence shown here is derived from an EMBL/GenBank/DDBJ whole genome shotgun (WGS) entry which is preliminary data.</text>
</comment>
<name>A0A6A8HJA8_9LACO</name>
<dbReference type="PANTHER" id="PTHR43037:SF5">
    <property type="entry name" value="FERULOYL ESTERASE"/>
    <property type="match status" value="1"/>
</dbReference>
<evidence type="ECO:0000256" key="1">
    <source>
        <dbReference type="ARBA" id="ARBA00022729"/>
    </source>
</evidence>
<feature type="region of interest" description="Disordered" evidence="3">
    <location>
        <begin position="26"/>
        <end position="49"/>
    </location>
</feature>
<feature type="domain" description="Peptidase S9 prolyl oligopeptidase catalytic" evidence="5">
    <location>
        <begin position="142"/>
        <end position="208"/>
    </location>
</feature>
<dbReference type="AlphaFoldDB" id="A0A6A8HJA8"/>
<evidence type="ECO:0000256" key="3">
    <source>
        <dbReference type="SAM" id="MobiDB-lite"/>
    </source>
</evidence>
<dbReference type="PROSITE" id="PS51257">
    <property type="entry name" value="PROKAR_LIPOPROTEIN"/>
    <property type="match status" value="1"/>
</dbReference>